<reference evidence="4 5" key="1">
    <citation type="submission" date="2021-03" db="EMBL/GenBank/DDBJ databases">
        <title>Antimicrobial resistance genes in bacteria isolated from Japanese honey, and their potential for conferring macrolide and lincosamide resistance in the American foulbrood pathogen Paenibacillus larvae.</title>
        <authorList>
            <person name="Okamoto M."/>
            <person name="Kumagai M."/>
            <person name="Kanamori H."/>
            <person name="Takamatsu D."/>
        </authorList>
    </citation>
    <scope>NUCLEOTIDE SEQUENCE [LARGE SCALE GENOMIC DNA]</scope>
    <source>
        <strain evidence="4 5">J1TS3</strain>
    </source>
</reference>
<comment type="caution">
    <text evidence="4">The sequence shown here is derived from an EMBL/GenBank/DDBJ whole genome shotgun (WGS) entry which is preliminary data.</text>
</comment>
<evidence type="ECO:0000256" key="1">
    <source>
        <dbReference type="ARBA" id="ARBA00010163"/>
    </source>
</evidence>
<dbReference type="Proteomes" id="UP000680279">
    <property type="component" value="Unassembled WGS sequence"/>
</dbReference>
<gene>
    <name evidence="4" type="primary">yukC</name>
    <name evidence="4" type="ORF">J1TS3_16770</name>
</gene>
<evidence type="ECO:0000256" key="3">
    <source>
        <dbReference type="SAM" id="Phobius"/>
    </source>
</evidence>
<organism evidence="4 5">
    <name type="scientific">Siminovitchia fordii</name>
    <dbReference type="NCBI Taxonomy" id="254759"/>
    <lineage>
        <taxon>Bacteria</taxon>
        <taxon>Bacillati</taxon>
        <taxon>Bacillota</taxon>
        <taxon>Bacilli</taxon>
        <taxon>Bacillales</taxon>
        <taxon>Bacillaceae</taxon>
        <taxon>Siminovitchia</taxon>
    </lineage>
</organism>
<keyword evidence="5" id="KW-1185">Reference proteome</keyword>
<keyword evidence="3" id="KW-1133">Transmembrane helix</keyword>
<dbReference type="InterPro" id="IPR018778">
    <property type="entry name" value="T7SS_EssB"/>
</dbReference>
<dbReference type="InterPro" id="IPR042565">
    <property type="entry name" value="T7SS_EssB_C"/>
</dbReference>
<sequence>MSERKLLYLEERLGMQLGKDENGYYTITFQNEEIQLNDTLEARVLDGCDPYTTREIEQNEDDFVIKVRPVIPLRSFGTLKNKEESVKLFVAHALIQKVIQHDHDILHLIVSPENVLVSDGLDVTFIHYGVKDSIPPYEKTPDRLFLELRTTLLVLLDGNYRFNEYMNHHDTLKLSHRAAALIQQTTLEGLRELVCDWIREQEQQEKQLHKVPKTRWTLQKWIGIGLISVLVPAIVYIVYVLAFLQPSQEAFTAGHSAFLNENYSEVIDTLEPYSPSSMPRVVKYELAQSYVAVEPLQDYHRKNLKNVLVLQAAEPYFDYWIAIGRGENEEAIDIARGLQDKEWLVYANLKRREEVKNDNKLSGKEREDLIKEIEAEIDNYMHELEELAEEEEPFQPNDEGNPDKQEGKDEKEKDRNQKDYKKEKGGGDK</sequence>
<proteinExistence type="inferred from homology"/>
<evidence type="ECO:0000256" key="2">
    <source>
        <dbReference type="SAM" id="MobiDB-lite"/>
    </source>
</evidence>
<dbReference type="RefSeq" id="WP_018709245.1">
    <property type="nucleotide sequence ID" value="NZ_BOQT01000005.1"/>
</dbReference>
<dbReference type="NCBIfam" id="TIGR03926">
    <property type="entry name" value="T7_EssB"/>
    <property type="match status" value="1"/>
</dbReference>
<dbReference type="Pfam" id="PF10140">
    <property type="entry name" value="YukC"/>
    <property type="match status" value="1"/>
</dbReference>
<protein>
    <submittedName>
        <fullName evidence="4">ESX secretion system protein YukC</fullName>
    </submittedName>
</protein>
<evidence type="ECO:0000313" key="4">
    <source>
        <dbReference type="EMBL" id="GIN20543.1"/>
    </source>
</evidence>
<comment type="similarity">
    <text evidence="1">Belongs to the EssB family.</text>
</comment>
<keyword evidence="3" id="KW-0472">Membrane</keyword>
<dbReference type="Gene3D" id="1.10.510.10">
    <property type="entry name" value="Transferase(Phosphotransferase) domain 1"/>
    <property type="match status" value="1"/>
</dbReference>
<feature type="region of interest" description="Disordered" evidence="2">
    <location>
        <begin position="381"/>
        <end position="429"/>
    </location>
</feature>
<dbReference type="EMBL" id="BOQT01000005">
    <property type="protein sequence ID" value="GIN20543.1"/>
    <property type="molecule type" value="Genomic_DNA"/>
</dbReference>
<keyword evidence="3" id="KW-0812">Transmembrane</keyword>
<feature type="transmembrane region" description="Helical" evidence="3">
    <location>
        <begin position="221"/>
        <end position="244"/>
    </location>
</feature>
<evidence type="ECO:0000313" key="5">
    <source>
        <dbReference type="Proteomes" id="UP000680279"/>
    </source>
</evidence>
<accession>A0ABQ4K481</accession>
<feature type="compositionally biased region" description="Basic and acidic residues" evidence="2">
    <location>
        <begin position="401"/>
        <end position="429"/>
    </location>
</feature>
<dbReference type="Gene3D" id="1.25.40.680">
    <property type="entry name" value="Type VII secretion system EssB, C-terminal-like domain"/>
    <property type="match status" value="1"/>
</dbReference>
<name>A0ABQ4K481_9BACI</name>